<dbReference type="Proteomes" id="UP001291926">
    <property type="component" value="Unassembled WGS sequence"/>
</dbReference>
<gene>
    <name evidence="11" type="ORF">RD792_013030</name>
</gene>
<evidence type="ECO:0000256" key="6">
    <source>
        <dbReference type="ARBA" id="ARBA00023002"/>
    </source>
</evidence>
<dbReference type="SUPFAM" id="SSF48264">
    <property type="entry name" value="Cytochrome P450"/>
    <property type="match status" value="1"/>
</dbReference>
<dbReference type="PANTHER" id="PTHR47943">
    <property type="entry name" value="CYTOCHROME P450 93A3-LIKE"/>
    <property type="match status" value="1"/>
</dbReference>
<keyword evidence="7" id="KW-0408">Iron</keyword>
<evidence type="ECO:0000313" key="12">
    <source>
        <dbReference type="Proteomes" id="UP001291926"/>
    </source>
</evidence>
<evidence type="ECO:0000313" key="11">
    <source>
        <dbReference type="EMBL" id="KAK4479976.1"/>
    </source>
</evidence>
<feature type="transmembrane region" description="Helical" evidence="10">
    <location>
        <begin position="12"/>
        <end position="31"/>
    </location>
</feature>
<comment type="subcellular location">
    <subcellularLocation>
        <location evidence="2">Membrane</location>
    </subcellularLocation>
</comment>
<keyword evidence="8" id="KW-0503">Monooxygenase</keyword>
<evidence type="ECO:0000256" key="9">
    <source>
        <dbReference type="ARBA" id="ARBA00023136"/>
    </source>
</evidence>
<evidence type="ECO:0000256" key="8">
    <source>
        <dbReference type="ARBA" id="ARBA00023033"/>
    </source>
</evidence>
<keyword evidence="12" id="KW-1185">Reference proteome</keyword>
<accession>A0ABR0CTZ8</accession>
<comment type="cofactor">
    <cofactor evidence="1">
        <name>heme</name>
        <dbReference type="ChEBI" id="CHEBI:30413"/>
    </cofactor>
</comment>
<name>A0ABR0CTZ8_9LAMI</name>
<evidence type="ECO:0000256" key="7">
    <source>
        <dbReference type="ARBA" id="ARBA00023004"/>
    </source>
</evidence>
<proteinExistence type="inferred from homology"/>
<keyword evidence="10" id="KW-1133">Transmembrane helix</keyword>
<comment type="similarity">
    <text evidence="3">Belongs to the cytochrome P450 family.</text>
</comment>
<evidence type="ECO:0000256" key="5">
    <source>
        <dbReference type="ARBA" id="ARBA00022723"/>
    </source>
</evidence>
<dbReference type="Gene3D" id="1.10.630.10">
    <property type="entry name" value="Cytochrome P450"/>
    <property type="match status" value="1"/>
</dbReference>
<dbReference type="PANTHER" id="PTHR47943:SF8">
    <property type="entry name" value="CYTOCHROME P450"/>
    <property type="match status" value="1"/>
</dbReference>
<evidence type="ECO:0000256" key="10">
    <source>
        <dbReference type="SAM" id="Phobius"/>
    </source>
</evidence>
<evidence type="ECO:0000256" key="4">
    <source>
        <dbReference type="ARBA" id="ARBA00022617"/>
    </source>
</evidence>
<dbReference type="EMBL" id="JAYDYQ010002686">
    <property type="protein sequence ID" value="KAK4479976.1"/>
    <property type="molecule type" value="Genomic_DNA"/>
</dbReference>
<keyword evidence="9 10" id="KW-0472">Membrane</keyword>
<keyword evidence="5" id="KW-0479">Metal-binding</keyword>
<comment type="caution">
    <text evidence="11">The sequence shown here is derived from an EMBL/GenBank/DDBJ whole genome shotgun (WGS) entry which is preliminary data.</text>
</comment>
<dbReference type="InterPro" id="IPR036396">
    <property type="entry name" value="Cyt_P450_sf"/>
</dbReference>
<protein>
    <recommendedName>
        <fullName evidence="13">Cytochrome P450</fullName>
    </recommendedName>
</protein>
<evidence type="ECO:0000256" key="2">
    <source>
        <dbReference type="ARBA" id="ARBA00004370"/>
    </source>
</evidence>
<keyword evidence="10" id="KW-0812">Transmembrane</keyword>
<reference evidence="11 12" key="1">
    <citation type="journal article" date="2023" name="bioRxiv">
        <title>Genome report: Whole genome sequence and annotation of Penstemon davidsonii.</title>
        <authorList>
            <person name="Ostevik K.L."/>
            <person name="Alabady M."/>
            <person name="Zhang M."/>
            <person name="Rausher M.D."/>
        </authorList>
    </citation>
    <scope>NUCLEOTIDE SEQUENCE [LARGE SCALE GENOMIC DNA]</scope>
    <source>
        <strain evidence="11">DNT005</strain>
        <tissue evidence="11">Whole leaf</tissue>
    </source>
</reference>
<evidence type="ECO:0008006" key="13">
    <source>
        <dbReference type="Google" id="ProtNLM"/>
    </source>
</evidence>
<evidence type="ECO:0000256" key="1">
    <source>
        <dbReference type="ARBA" id="ARBA00001971"/>
    </source>
</evidence>
<keyword evidence="4" id="KW-0349">Heme</keyword>
<keyword evidence="6" id="KW-0560">Oxidoreductase</keyword>
<organism evidence="11 12">
    <name type="scientific">Penstemon davidsonii</name>
    <dbReference type="NCBI Taxonomy" id="160366"/>
    <lineage>
        <taxon>Eukaryota</taxon>
        <taxon>Viridiplantae</taxon>
        <taxon>Streptophyta</taxon>
        <taxon>Embryophyta</taxon>
        <taxon>Tracheophyta</taxon>
        <taxon>Spermatophyta</taxon>
        <taxon>Magnoliopsida</taxon>
        <taxon>eudicotyledons</taxon>
        <taxon>Gunneridae</taxon>
        <taxon>Pentapetalae</taxon>
        <taxon>asterids</taxon>
        <taxon>lamiids</taxon>
        <taxon>Lamiales</taxon>
        <taxon>Plantaginaceae</taxon>
        <taxon>Cheloneae</taxon>
        <taxon>Penstemon</taxon>
    </lineage>
</organism>
<evidence type="ECO:0000256" key="3">
    <source>
        <dbReference type="ARBA" id="ARBA00010617"/>
    </source>
</evidence>
<sequence length="94" mass="10663">MEMQYSSNENVNNAFFFLIFVLMLMIILARIRHRRTSAPIQQGPLSWPVIRNLLPLRSNPNIKFNTLARTYGPIVSIMLDTKLMVVGSSPKAAS</sequence>